<organism evidence="6 7">
    <name type="scientific">Paenibacillus roseopurpureus</name>
    <dbReference type="NCBI Taxonomy" id="2918901"/>
    <lineage>
        <taxon>Bacteria</taxon>
        <taxon>Bacillati</taxon>
        <taxon>Bacillota</taxon>
        <taxon>Bacilli</taxon>
        <taxon>Bacillales</taxon>
        <taxon>Paenibacillaceae</taxon>
        <taxon>Paenibacillus</taxon>
    </lineage>
</organism>
<keyword evidence="4" id="KW-0472">Membrane</keyword>
<dbReference type="PROSITE" id="PS00041">
    <property type="entry name" value="HTH_ARAC_FAMILY_1"/>
    <property type="match status" value="1"/>
</dbReference>
<feature type="transmembrane region" description="Helical" evidence="4">
    <location>
        <begin position="20"/>
        <end position="46"/>
    </location>
</feature>
<keyword evidence="1" id="KW-0805">Transcription regulation</keyword>
<keyword evidence="7" id="KW-1185">Reference proteome</keyword>
<dbReference type="Pfam" id="PF12833">
    <property type="entry name" value="HTH_18"/>
    <property type="match status" value="1"/>
</dbReference>
<dbReference type="Gene3D" id="1.10.10.60">
    <property type="entry name" value="Homeodomain-like"/>
    <property type="match status" value="2"/>
</dbReference>
<evidence type="ECO:0000256" key="1">
    <source>
        <dbReference type="ARBA" id="ARBA00023015"/>
    </source>
</evidence>
<evidence type="ECO:0000259" key="5">
    <source>
        <dbReference type="PROSITE" id="PS01124"/>
    </source>
</evidence>
<dbReference type="SMART" id="SM00342">
    <property type="entry name" value="HTH_ARAC"/>
    <property type="match status" value="1"/>
</dbReference>
<accession>A0AA96LPU2</accession>
<evidence type="ECO:0000313" key="7">
    <source>
        <dbReference type="Proteomes" id="UP001304650"/>
    </source>
</evidence>
<evidence type="ECO:0000313" key="6">
    <source>
        <dbReference type="EMBL" id="WNR45750.1"/>
    </source>
</evidence>
<evidence type="ECO:0000256" key="4">
    <source>
        <dbReference type="SAM" id="Phobius"/>
    </source>
</evidence>
<dbReference type="PANTHER" id="PTHR43280:SF2">
    <property type="entry name" value="HTH-TYPE TRANSCRIPTIONAL REGULATOR EXSA"/>
    <property type="match status" value="1"/>
</dbReference>
<sequence length="769" mass="88451">MKPGNELDRVRKRLFNRRSFLHRMIYSSLIATVIATLAVGLGSYWYSASVLQKEISRANSNVLQSSAQAIDQKLQSIQNAALQMLSVYPYSNNLDDNLSQNDASLTYSLSASLNAFKNNNRDVADVSLYIRNRFLLSGAYGGYRTESLIDRHLFEDRLHAGKGLQWVFGQYRMTPNAQYSGISLMISIPLSVSDPIGMLIVNVNSQLFADTLARSRLYKDEVLAIMDAGRNVVATTSNRLSAEQLKSIDELAPHPEGNYYTDPYNGIRYLVSSTKSPLYNWSYIDLIPVSELNAKSHGIANVTILISIVFILIGLVSVVLQARKAYRPIRSLLHSIKDGQTAGDTEELADVERRWLDMKKQTETYMEQLHGQLPILQETFSLQLIQGLYLHYSKDELDNQLRKYQIPVQARHQLFLLTYDLPLMETNRYKESDRDLIIFAIRNIVHEMMHSYSISGIIVNLLNQHIAIWLWDHSERMESDGRMGFVEETRRIVANLLKLQVTATVTGVTEQVSALHEMFLSAQATLRSRIVIGANQTIQDKGIWQDVHPTSYPLDLELQYESALRQGDLEKAEHALEQFSIRLQSSQVGFERVRILYTQLLASTLRVAYSSGYQVLDDWKMTDPYSEMNKLQKFEDVNRWIVQHFARPITTYILNVRDRQYVDAIQQVVEFIHKNYQHDISLEQCAELCGLSTQYLSKLFKNTMETSFIDYLTDVRINRAKQLLRETDLSVQEIAAQIGYLPQNFFRVFKKWEQMTPGQYREDYLKNVE</sequence>
<dbReference type="InterPro" id="IPR009057">
    <property type="entry name" value="Homeodomain-like_sf"/>
</dbReference>
<dbReference type="GO" id="GO:0043565">
    <property type="term" value="F:sequence-specific DNA binding"/>
    <property type="evidence" value="ECO:0007669"/>
    <property type="project" value="InterPro"/>
</dbReference>
<name>A0AA96LPU2_9BACL</name>
<keyword evidence="4" id="KW-1133">Transmembrane helix</keyword>
<keyword evidence="4" id="KW-0812">Transmembrane</keyword>
<keyword evidence="2" id="KW-0238">DNA-binding</keyword>
<dbReference type="AlphaFoldDB" id="A0AA96LPU2"/>
<dbReference type="KEGG" id="proo:MJB10_06515"/>
<keyword evidence="3" id="KW-0804">Transcription</keyword>
<dbReference type="RefSeq" id="WP_314802752.1">
    <property type="nucleotide sequence ID" value="NZ_CP130319.1"/>
</dbReference>
<feature type="domain" description="HTH araC/xylS-type" evidence="5">
    <location>
        <begin position="666"/>
        <end position="763"/>
    </location>
</feature>
<protein>
    <submittedName>
        <fullName evidence="6">AraC family transcriptional regulator</fullName>
    </submittedName>
</protein>
<feature type="transmembrane region" description="Helical" evidence="4">
    <location>
        <begin position="298"/>
        <end position="320"/>
    </location>
</feature>
<dbReference type="GO" id="GO:0003700">
    <property type="term" value="F:DNA-binding transcription factor activity"/>
    <property type="evidence" value="ECO:0007669"/>
    <property type="project" value="InterPro"/>
</dbReference>
<gene>
    <name evidence="6" type="ORF">MJB10_06515</name>
</gene>
<dbReference type="InterPro" id="IPR018060">
    <property type="entry name" value="HTH_AraC"/>
</dbReference>
<dbReference type="PANTHER" id="PTHR43280">
    <property type="entry name" value="ARAC-FAMILY TRANSCRIPTIONAL REGULATOR"/>
    <property type="match status" value="1"/>
</dbReference>
<dbReference type="Proteomes" id="UP001304650">
    <property type="component" value="Chromosome"/>
</dbReference>
<dbReference type="InterPro" id="IPR018062">
    <property type="entry name" value="HTH_AraC-typ_CS"/>
</dbReference>
<evidence type="ECO:0000256" key="3">
    <source>
        <dbReference type="ARBA" id="ARBA00023163"/>
    </source>
</evidence>
<dbReference type="SUPFAM" id="SSF46689">
    <property type="entry name" value="Homeodomain-like"/>
    <property type="match status" value="2"/>
</dbReference>
<evidence type="ECO:0000256" key="2">
    <source>
        <dbReference type="ARBA" id="ARBA00023125"/>
    </source>
</evidence>
<proteinExistence type="predicted"/>
<reference evidence="6" key="1">
    <citation type="submission" date="2022-02" db="EMBL/GenBank/DDBJ databases">
        <title>Paenibacillus sp. MBLB1832 Whole Genome Shotgun Sequencing.</title>
        <authorList>
            <person name="Hwang C.Y."/>
            <person name="Cho E.-S."/>
            <person name="Seo M.-J."/>
        </authorList>
    </citation>
    <scope>NUCLEOTIDE SEQUENCE</scope>
    <source>
        <strain evidence="6">MBLB1832</strain>
    </source>
</reference>
<dbReference type="PROSITE" id="PS01124">
    <property type="entry name" value="HTH_ARAC_FAMILY_2"/>
    <property type="match status" value="1"/>
</dbReference>
<dbReference type="EMBL" id="CP130319">
    <property type="protein sequence ID" value="WNR45750.1"/>
    <property type="molecule type" value="Genomic_DNA"/>
</dbReference>